<evidence type="ECO:0000256" key="6">
    <source>
        <dbReference type="SAM" id="Phobius"/>
    </source>
</evidence>
<name>A0ABR7NXF7_9FIRM</name>
<feature type="transmembrane region" description="Helical" evidence="6">
    <location>
        <begin position="149"/>
        <end position="168"/>
    </location>
</feature>
<dbReference type="EMBL" id="JACRTJ010000027">
    <property type="protein sequence ID" value="MBC8600027.1"/>
    <property type="molecule type" value="Genomic_DNA"/>
</dbReference>
<protein>
    <submittedName>
        <fullName evidence="7">ABC transporter permease</fullName>
    </submittedName>
</protein>
<keyword evidence="3 6" id="KW-0812">Transmembrane</keyword>
<feature type="transmembrane region" description="Helical" evidence="6">
    <location>
        <begin position="277"/>
        <end position="296"/>
    </location>
</feature>
<organism evidence="7 8">
    <name type="scientific">Enterocloster hominis</name>
    <name type="common">ex Liu et al. 2021</name>
    <dbReference type="NCBI Taxonomy" id="2763663"/>
    <lineage>
        <taxon>Bacteria</taxon>
        <taxon>Bacillati</taxon>
        <taxon>Bacillota</taxon>
        <taxon>Clostridia</taxon>
        <taxon>Lachnospirales</taxon>
        <taxon>Lachnospiraceae</taxon>
        <taxon>Enterocloster</taxon>
    </lineage>
</organism>
<evidence type="ECO:0000256" key="1">
    <source>
        <dbReference type="ARBA" id="ARBA00004651"/>
    </source>
</evidence>
<feature type="transmembrane region" description="Helical" evidence="6">
    <location>
        <begin position="37"/>
        <end position="56"/>
    </location>
</feature>
<evidence type="ECO:0000256" key="4">
    <source>
        <dbReference type="ARBA" id="ARBA00022989"/>
    </source>
</evidence>
<gene>
    <name evidence="7" type="ORF">H8708_12445</name>
</gene>
<dbReference type="Proteomes" id="UP000647491">
    <property type="component" value="Unassembled WGS sequence"/>
</dbReference>
<dbReference type="RefSeq" id="WP_022274213.1">
    <property type="nucleotide sequence ID" value="NZ_JACRTJ010000027.1"/>
</dbReference>
<reference evidence="7 8" key="1">
    <citation type="submission" date="2020-08" db="EMBL/GenBank/DDBJ databases">
        <title>Genome public.</title>
        <authorList>
            <person name="Liu C."/>
            <person name="Sun Q."/>
        </authorList>
    </citation>
    <scope>NUCLEOTIDE SEQUENCE [LARGE SCALE GENOMIC DNA]</scope>
    <source>
        <strain evidence="7 8">BX10</strain>
    </source>
</reference>
<evidence type="ECO:0000256" key="5">
    <source>
        <dbReference type="ARBA" id="ARBA00023136"/>
    </source>
</evidence>
<keyword evidence="2" id="KW-1003">Cell membrane</keyword>
<feature type="transmembrane region" description="Helical" evidence="6">
    <location>
        <begin position="6"/>
        <end position="30"/>
    </location>
</feature>
<dbReference type="InterPro" id="IPR001851">
    <property type="entry name" value="ABC_transp_permease"/>
</dbReference>
<keyword evidence="4 6" id="KW-1133">Transmembrane helix</keyword>
<keyword evidence="8" id="KW-1185">Reference proteome</keyword>
<dbReference type="CDD" id="cd06580">
    <property type="entry name" value="TM_PBP1_transp_TpRbsC_like"/>
    <property type="match status" value="1"/>
</dbReference>
<evidence type="ECO:0000313" key="8">
    <source>
        <dbReference type="Proteomes" id="UP000647491"/>
    </source>
</evidence>
<feature type="transmembrane region" description="Helical" evidence="6">
    <location>
        <begin position="199"/>
        <end position="221"/>
    </location>
</feature>
<proteinExistence type="predicted"/>
<feature type="transmembrane region" description="Helical" evidence="6">
    <location>
        <begin position="91"/>
        <end position="113"/>
    </location>
</feature>
<keyword evidence="5 6" id="KW-0472">Membrane</keyword>
<dbReference type="Pfam" id="PF02653">
    <property type="entry name" value="BPD_transp_2"/>
    <property type="match status" value="1"/>
</dbReference>
<comment type="subcellular location">
    <subcellularLocation>
        <location evidence="1">Cell membrane</location>
        <topology evidence="1">Multi-pass membrane protein</topology>
    </subcellularLocation>
</comment>
<dbReference type="PANTHER" id="PTHR43370">
    <property type="entry name" value="SUGAR ABC TRANSPORTER INTEGRAL MEMBRANE PROTEIN-RELATED"/>
    <property type="match status" value="1"/>
</dbReference>
<evidence type="ECO:0000313" key="7">
    <source>
        <dbReference type="EMBL" id="MBC8600027.1"/>
    </source>
</evidence>
<sequence length="310" mass="32625">MLTLDWIGNFGYSVLRLSTPLIFAGMAAVISKKAGMMNMALEGMMLCAALGGVVFAGMTGNVWIGLLGAVVIGVLVGAVIAFSSLSGKTDLYLTCIAVNLAATGGTVFVMYLLTGEKATTSAAIKAYTLPTVVLPLINKIPLIGPMLSGHNVLTYLAFISIFAVWFFLTRTRLGLRLRAVGENARAAASVGINVKRIGYVSFLISGVLCGFGGAFMSMGWVSFFMKNMVNGRGYIGLSACNIAGGDPLGAGIAAVFFGLSDAAATSLKSQTSFPTEFLEMIPYAATIIALMVFGMLRMNRQRKIEKGSQK</sequence>
<evidence type="ECO:0000256" key="3">
    <source>
        <dbReference type="ARBA" id="ARBA00022692"/>
    </source>
</evidence>
<accession>A0ABR7NXF7</accession>
<feature type="transmembrane region" description="Helical" evidence="6">
    <location>
        <begin position="62"/>
        <end position="82"/>
    </location>
</feature>
<evidence type="ECO:0000256" key="2">
    <source>
        <dbReference type="ARBA" id="ARBA00022475"/>
    </source>
</evidence>
<comment type="caution">
    <text evidence="7">The sequence shown here is derived from an EMBL/GenBank/DDBJ whole genome shotgun (WGS) entry which is preliminary data.</text>
</comment>
<dbReference type="PANTHER" id="PTHR43370:SF1">
    <property type="entry name" value="GUANOSINE ABC TRANSPORTER PERMEASE PROTEIN NUPQ"/>
    <property type="match status" value="1"/>
</dbReference>